<reference evidence="1 2" key="1">
    <citation type="submission" date="2019-05" db="EMBL/GenBank/DDBJ databases">
        <title>Another draft genome of Portunus trituberculatus and its Hox gene families provides insights of decapod evolution.</title>
        <authorList>
            <person name="Jeong J.-H."/>
            <person name="Song I."/>
            <person name="Kim S."/>
            <person name="Choi T."/>
            <person name="Kim D."/>
            <person name="Ryu S."/>
            <person name="Kim W."/>
        </authorList>
    </citation>
    <scope>NUCLEOTIDE SEQUENCE [LARGE SCALE GENOMIC DNA]</scope>
    <source>
        <tissue evidence="1">Muscle</tissue>
    </source>
</reference>
<keyword evidence="2" id="KW-1185">Reference proteome</keyword>
<dbReference type="Proteomes" id="UP000324222">
    <property type="component" value="Unassembled WGS sequence"/>
</dbReference>
<dbReference type="EMBL" id="VSRR010000454">
    <property type="protein sequence ID" value="MPC15787.1"/>
    <property type="molecule type" value="Genomic_DNA"/>
</dbReference>
<comment type="caution">
    <text evidence="1">The sequence shown here is derived from an EMBL/GenBank/DDBJ whole genome shotgun (WGS) entry which is preliminary data.</text>
</comment>
<organism evidence="1 2">
    <name type="scientific">Portunus trituberculatus</name>
    <name type="common">Swimming crab</name>
    <name type="synonym">Neptunus trituberculatus</name>
    <dbReference type="NCBI Taxonomy" id="210409"/>
    <lineage>
        <taxon>Eukaryota</taxon>
        <taxon>Metazoa</taxon>
        <taxon>Ecdysozoa</taxon>
        <taxon>Arthropoda</taxon>
        <taxon>Crustacea</taxon>
        <taxon>Multicrustacea</taxon>
        <taxon>Malacostraca</taxon>
        <taxon>Eumalacostraca</taxon>
        <taxon>Eucarida</taxon>
        <taxon>Decapoda</taxon>
        <taxon>Pleocyemata</taxon>
        <taxon>Brachyura</taxon>
        <taxon>Eubrachyura</taxon>
        <taxon>Portunoidea</taxon>
        <taxon>Portunidae</taxon>
        <taxon>Portuninae</taxon>
        <taxon>Portunus</taxon>
    </lineage>
</organism>
<name>A0A5B7D179_PORTR</name>
<evidence type="ECO:0000313" key="2">
    <source>
        <dbReference type="Proteomes" id="UP000324222"/>
    </source>
</evidence>
<evidence type="ECO:0000313" key="1">
    <source>
        <dbReference type="EMBL" id="MPC15787.1"/>
    </source>
</evidence>
<accession>A0A5B7D179</accession>
<protein>
    <submittedName>
        <fullName evidence="1">Uncharacterized protein</fullName>
    </submittedName>
</protein>
<sequence length="142" mass="14939">MGTFTLRVPAAVSSPNPRTSVTFTSMLSQAFIPGLLRWVIKVLLHVTGRQVGVIAQMPPIGKVLQGNKVTREESPPTTLNFLEMTSSLTRLTLLNSSSTTTIATPAIPIAGNTTCTNATHVSSLGPKKCQAGLGVGRGVRRG</sequence>
<dbReference type="AlphaFoldDB" id="A0A5B7D179"/>
<gene>
    <name evidence="1" type="ORF">E2C01_008591</name>
</gene>
<proteinExistence type="predicted"/>